<sequence length="158" mass="18580">MDANNLLNSLHKDLIHIQKSSNQYIVQRDGWVYAKVVHFHIGYPVKAAEEVPSSWACWLNKNNRPYWIVFKDLSLISMKTSCTVWIFDDNDTPRRLLDISNFSKENAEVTWSEWSTPIQPLFEKEVEELQKEVTGIIENMKSTDENFIEKMVHRYTGE</sequence>
<gene>
    <name evidence="1" type="ORF">B4088_2463</name>
</gene>
<protein>
    <recommendedName>
        <fullName evidence="3">DUF402 domain-containing protein</fullName>
    </recommendedName>
</protein>
<dbReference type="AlphaFoldDB" id="A0A164P721"/>
<name>A0A164P721_BACCE</name>
<organism evidence="1 2">
    <name type="scientific">Bacillus cereus</name>
    <dbReference type="NCBI Taxonomy" id="1396"/>
    <lineage>
        <taxon>Bacteria</taxon>
        <taxon>Bacillati</taxon>
        <taxon>Bacillota</taxon>
        <taxon>Bacilli</taxon>
        <taxon>Bacillales</taxon>
        <taxon>Bacillaceae</taxon>
        <taxon>Bacillus</taxon>
        <taxon>Bacillus cereus group</taxon>
    </lineage>
</organism>
<dbReference type="RefSeq" id="WP_063260961.1">
    <property type="nucleotide sequence ID" value="NZ_LJKE01000043.1"/>
</dbReference>
<proteinExistence type="predicted"/>
<dbReference type="PATRIC" id="fig|1396.535.peg.4424"/>
<dbReference type="Proteomes" id="UP000076482">
    <property type="component" value="Unassembled WGS sequence"/>
</dbReference>
<evidence type="ECO:0000313" key="1">
    <source>
        <dbReference type="EMBL" id="KZD66347.1"/>
    </source>
</evidence>
<evidence type="ECO:0008006" key="3">
    <source>
        <dbReference type="Google" id="ProtNLM"/>
    </source>
</evidence>
<accession>A0A164P721</accession>
<reference evidence="1 2" key="1">
    <citation type="submission" date="2015-09" db="EMBL/GenBank/DDBJ databases">
        <title>Bacillus cereus food isolates.</title>
        <authorList>
            <person name="Boekhorst J."/>
        </authorList>
    </citation>
    <scope>NUCLEOTIDE SEQUENCE [LARGE SCALE GENOMIC DNA]</scope>
    <source>
        <strain evidence="1 2">B4088</strain>
    </source>
</reference>
<dbReference type="EMBL" id="LJKE01000043">
    <property type="protein sequence ID" value="KZD66347.1"/>
    <property type="molecule type" value="Genomic_DNA"/>
</dbReference>
<evidence type="ECO:0000313" key="2">
    <source>
        <dbReference type="Proteomes" id="UP000076482"/>
    </source>
</evidence>
<comment type="caution">
    <text evidence="1">The sequence shown here is derived from an EMBL/GenBank/DDBJ whole genome shotgun (WGS) entry which is preliminary data.</text>
</comment>